<dbReference type="Proteomes" id="UP000241118">
    <property type="component" value="Unassembled WGS sequence"/>
</dbReference>
<dbReference type="SUPFAM" id="SSF52540">
    <property type="entry name" value="P-loop containing nucleoside triphosphate hydrolases"/>
    <property type="match status" value="1"/>
</dbReference>
<feature type="domain" description="Rv3660c-like CheY-like N-terminal" evidence="1">
    <location>
        <begin position="8"/>
        <end position="110"/>
    </location>
</feature>
<dbReference type="Pfam" id="PF26563">
    <property type="entry name" value="Rv3660c_N"/>
    <property type="match status" value="1"/>
</dbReference>
<dbReference type="InterPro" id="IPR027417">
    <property type="entry name" value="P-loop_NTPase"/>
</dbReference>
<dbReference type="GO" id="GO:0016887">
    <property type="term" value="F:ATP hydrolysis activity"/>
    <property type="evidence" value="ECO:0007669"/>
    <property type="project" value="TreeGrafter"/>
</dbReference>
<dbReference type="PANTHER" id="PTHR43384:SF11">
    <property type="entry name" value="SEPTUM SITE DETERMINING PROTEIN"/>
    <property type="match status" value="1"/>
</dbReference>
<dbReference type="InterPro" id="IPR059050">
    <property type="entry name" value="Rv3660c_N"/>
</dbReference>
<proteinExistence type="predicted"/>
<protein>
    <submittedName>
        <fullName evidence="2">Secretion/DNA translocation related CpaE-like protein</fullName>
    </submittedName>
</protein>
<evidence type="ECO:0000313" key="3">
    <source>
        <dbReference type="Proteomes" id="UP000241118"/>
    </source>
</evidence>
<organism evidence="2 3">
    <name type="scientific">Saccharothrix carnea</name>
    <dbReference type="NCBI Taxonomy" id="1280637"/>
    <lineage>
        <taxon>Bacteria</taxon>
        <taxon>Bacillati</taxon>
        <taxon>Actinomycetota</taxon>
        <taxon>Actinomycetes</taxon>
        <taxon>Pseudonocardiales</taxon>
        <taxon>Pseudonocardiaceae</taxon>
        <taxon>Saccharothrix</taxon>
    </lineage>
</organism>
<sequence length="350" mass="35613">MKRPVALVTDAVLVDEVLHAAAVVGCELERVVDVTALRGRWHGAAALVLDFEAVVACAGFPRRSGVHVVGAGPPGAEVWRRALALGAEQVLELPADQERLRAVLADAAEDVPVGEGRVLAVLGARGGAGASVLAVAVGQAVLAAGGHGLLVDCDPLGGGLDLTLGAERQEGLRWPTLRLKGGRVPAAALRSALPGRSGRRGSLTVLSCGRTGPGPEPDAVVAVIEAGRRAGGTVVCDVPRQLTAAACAALDRADLAVLVVPADVKACMAARTVVDQAAERGVRLKAVVRGPAPGGLTTAQVVEAINVPLLTTMRPEPRLARALDSGHFPETTRGPLAKAARKVLAALNAH</sequence>
<reference evidence="2 3" key="1">
    <citation type="submission" date="2018-03" db="EMBL/GenBank/DDBJ databases">
        <title>Genomic Encyclopedia of Type Strains, Phase III (KMG-III): the genomes of soil and plant-associated and newly described type strains.</title>
        <authorList>
            <person name="Whitman W."/>
        </authorList>
    </citation>
    <scope>NUCLEOTIDE SEQUENCE [LARGE SCALE GENOMIC DNA]</scope>
    <source>
        <strain evidence="2 3">CGMCC 4.7097</strain>
    </source>
</reference>
<dbReference type="GO" id="GO:0051782">
    <property type="term" value="P:negative regulation of cell division"/>
    <property type="evidence" value="ECO:0007669"/>
    <property type="project" value="TreeGrafter"/>
</dbReference>
<evidence type="ECO:0000259" key="1">
    <source>
        <dbReference type="Pfam" id="PF26563"/>
    </source>
</evidence>
<dbReference type="InterPro" id="IPR050625">
    <property type="entry name" value="ParA/MinD_ATPase"/>
</dbReference>
<comment type="caution">
    <text evidence="2">The sequence shown here is derived from an EMBL/GenBank/DDBJ whole genome shotgun (WGS) entry which is preliminary data.</text>
</comment>
<dbReference type="Gene3D" id="3.40.50.300">
    <property type="entry name" value="P-loop containing nucleotide triphosphate hydrolases"/>
    <property type="match status" value="1"/>
</dbReference>
<name>A0A2P8IAZ0_SACCR</name>
<keyword evidence="3" id="KW-1185">Reference proteome</keyword>
<dbReference type="GO" id="GO:0005829">
    <property type="term" value="C:cytosol"/>
    <property type="evidence" value="ECO:0007669"/>
    <property type="project" value="TreeGrafter"/>
</dbReference>
<gene>
    <name evidence="2" type="ORF">B0I31_105620</name>
</gene>
<dbReference type="GO" id="GO:0009898">
    <property type="term" value="C:cytoplasmic side of plasma membrane"/>
    <property type="evidence" value="ECO:0007669"/>
    <property type="project" value="TreeGrafter"/>
</dbReference>
<dbReference type="RefSeq" id="WP_245950005.1">
    <property type="nucleotide sequence ID" value="NZ_PYAX01000005.1"/>
</dbReference>
<accession>A0A2P8IAZ0</accession>
<dbReference type="PANTHER" id="PTHR43384">
    <property type="entry name" value="SEPTUM SITE-DETERMINING PROTEIN MIND HOMOLOG, CHLOROPLASTIC-RELATED"/>
    <property type="match status" value="1"/>
</dbReference>
<dbReference type="NCBIfam" id="TIGR03815">
    <property type="entry name" value="CpaE_hom_Actino"/>
    <property type="match status" value="1"/>
</dbReference>
<dbReference type="InterPro" id="IPR022521">
    <property type="entry name" value="Rv3660c"/>
</dbReference>
<dbReference type="AlphaFoldDB" id="A0A2P8IAZ0"/>
<dbReference type="EMBL" id="PYAX01000005">
    <property type="protein sequence ID" value="PSL55649.1"/>
    <property type="molecule type" value="Genomic_DNA"/>
</dbReference>
<dbReference type="GO" id="GO:0005524">
    <property type="term" value="F:ATP binding"/>
    <property type="evidence" value="ECO:0007669"/>
    <property type="project" value="TreeGrafter"/>
</dbReference>
<evidence type="ECO:0000313" key="2">
    <source>
        <dbReference type="EMBL" id="PSL55649.1"/>
    </source>
</evidence>